<keyword evidence="1" id="KW-0732">Signal</keyword>
<name>A0ABY7LBI7_9GAMM</name>
<protein>
    <submittedName>
        <fullName evidence="3">HNH endonuclease family protein</fullName>
    </submittedName>
</protein>
<feature type="domain" description="GmrSD restriction endonucleases C-terminal" evidence="2">
    <location>
        <begin position="153"/>
        <end position="238"/>
    </location>
</feature>
<proteinExistence type="predicted"/>
<sequence length="253" mass="28452">MTKQLFSVLPLLFTLALFSNHADAATVKKSKSGICHDTYSSYYGRTKNFTPFDTLQACLNSGGRLPKNYSGPGVKAAVSQATDEAELENRAYSKLYNRDDWPHWSDHDGDCQDTRAEILIERSEVPVTFTNDRDCTVKTGRWIGQFTGKVYTQASDVDIDHVVALKWAHGHGGQDWSRSQKERFANDPDNLIIVDDGLNSQKGAKGPDDWLPEAQPYRCDYLRQFTSVITEYGLAYVDVERAKVAELRLKCSL</sequence>
<keyword evidence="4" id="KW-1185">Reference proteome</keyword>
<keyword evidence="3" id="KW-0540">Nuclease</keyword>
<dbReference type="RefSeq" id="WP_269597229.1">
    <property type="nucleotide sequence ID" value="NZ_CP114584.1"/>
</dbReference>
<organism evidence="3 4">
    <name type="scientific">Salinivibrio proteolyticus</name>
    <dbReference type="NCBI Taxonomy" id="334715"/>
    <lineage>
        <taxon>Bacteria</taxon>
        <taxon>Pseudomonadati</taxon>
        <taxon>Pseudomonadota</taxon>
        <taxon>Gammaproteobacteria</taxon>
        <taxon>Vibrionales</taxon>
        <taxon>Vibrionaceae</taxon>
        <taxon>Salinivibrio</taxon>
    </lineage>
</organism>
<evidence type="ECO:0000259" key="2">
    <source>
        <dbReference type="Pfam" id="PF07510"/>
    </source>
</evidence>
<keyword evidence="3" id="KW-0255">Endonuclease</keyword>
<accession>A0ABY7LBI7</accession>
<evidence type="ECO:0000313" key="4">
    <source>
        <dbReference type="Proteomes" id="UP001164676"/>
    </source>
</evidence>
<keyword evidence="3" id="KW-0378">Hydrolase</keyword>
<evidence type="ECO:0000256" key="1">
    <source>
        <dbReference type="SAM" id="SignalP"/>
    </source>
</evidence>
<dbReference type="Pfam" id="PF07510">
    <property type="entry name" value="GmrSD_C"/>
    <property type="match status" value="1"/>
</dbReference>
<dbReference type="EMBL" id="CP114584">
    <property type="protein sequence ID" value="WBA13859.1"/>
    <property type="molecule type" value="Genomic_DNA"/>
</dbReference>
<feature type="signal peptide" evidence="1">
    <location>
        <begin position="1"/>
        <end position="24"/>
    </location>
</feature>
<evidence type="ECO:0000313" key="3">
    <source>
        <dbReference type="EMBL" id="WBA13859.1"/>
    </source>
</evidence>
<dbReference type="PANTHER" id="PTHR24094">
    <property type="entry name" value="SECRETED PROTEIN"/>
    <property type="match status" value="1"/>
</dbReference>
<reference evidence="3" key="1">
    <citation type="submission" date="2022-09" db="EMBL/GenBank/DDBJ databases">
        <authorList>
            <person name="Li Z.-J."/>
        </authorList>
    </citation>
    <scope>NUCLEOTIDE SEQUENCE</scope>
    <source>
        <strain evidence="3">TGB10</strain>
    </source>
</reference>
<dbReference type="PANTHER" id="PTHR24094:SF15">
    <property type="entry name" value="AMP-DEPENDENT SYNTHETASE_LIGASE DOMAIN-CONTAINING PROTEIN-RELATED"/>
    <property type="match status" value="1"/>
</dbReference>
<gene>
    <name evidence="3" type="ORF">N7E60_08965</name>
</gene>
<dbReference type="Proteomes" id="UP001164676">
    <property type="component" value="Chromosome"/>
</dbReference>
<feature type="chain" id="PRO_5046015615" evidence="1">
    <location>
        <begin position="25"/>
        <end position="253"/>
    </location>
</feature>
<dbReference type="InterPro" id="IPR011089">
    <property type="entry name" value="GmrSD_C"/>
</dbReference>
<dbReference type="GO" id="GO:0004519">
    <property type="term" value="F:endonuclease activity"/>
    <property type="evidence" value="ECO:0007669"/>
    <property type="project" value="UniProtKB-KW"/>
</dbReference>